<organism evidence="1 2">
    <name type="scientific">Rhizoclosmatium globosum</name>
    <dbReference type="NCBI Taxonomy" id="329046"/>
    <lineage>
        <taxon>Eukaryota</taxon>
        <taxon>Fungi</taxon>
        <taxon>Fungi incertae sedis</taxon>
        <taxon>Chytridiomycota</taxon>
        <taxon>Chytridiomycota incertae sedis</taxon>
        <taxon>Chytridiomycetes</taxon>
        <taxon>Chytridiales</taxon>
        <taxon>Chytriomycetaceae</taxon>
        <taxon>Rhizoclosmatium</taxon>
    </lineage>
</organism>
<proteinExistence type="predicted"/>
<accession>A0A1Y2BN51</accession>
<reference evidence="1 2" key="1">
    <citation type="submission" date="2016-07" db="EMBL/GenBank/DDBJ databases">
        <title>Pervasive Adenine N6-methylation of Active Genes in Fungi.</title>
        <authorList>
            <consortium name="DOE Joint Genome Institute"/>
            <person name="Mondo S.J."/>
            <person name="Dannebaum R.O."/>
            <person name="Kuo R.C."/>
            <person name="Labutti K."/>
            <person name="Haridas S."/>
            <person name="Kuo A."/>
            <person name="Salamov A."/>
            <person name="Ahrendt S.R."/>
            <person name="Lipzen A."/>
            <person name="Sullivan W."/>
            <person name="Andreopoulos W.B."/>
            <person name="Clum A."/>
            <person name="Lindquist E."/>
            <person name="Daum C."/>
            <person name="Ramamoorthy G.K."/>
            <person name="Gryganskyi A."/>
            <person name="Culley D."/>
            <person name="Magnuson J.K."/>
            <person name="James T.Y."/>
            <person name="O'Malley M.A."/>
            <person name="Stajich J.E."/>
            <person name="Spatafora J.W."/>
            <person name="Visel A."/>
            <person name="Grigoriev I.V."/>
        </authorList>
    </citation>
    <scope>NUCLEOTIDE SEQUENCE [LARGE SCALE GENOMIC DNA]</scope>
    <source>
        <strain evidence="1 2">JEL800</strain>
    </source>
</reference>
<evidence type="ECO:0000313" key="1">
    <source>
        <dbReference type="EMBL" id="ORY36150.1"/>
    </source>
</evidence>
<protein>
    <submittedName>
        <fullName evidence="1">Uncharacterized protein</fullName>
    </submittedName>
</protein>
<dbReference type="EMBL" id="MCGO01000057">
    <property type="protein sequence ID" value="ORY36150.1"/>
    <property type="molecule type" value="Genomic_DNA"/>
</dbReference>
<gene>
    <name evidence="1" type="ORF">BCR33DRAFT_722246</name>
</gene>
<dbReference type="Proteomes" id="UP000193642">
    <property type="component" value="Unassembled WGS sequence"/>
</dbReference>
<sequence length="79" mass="9172">MRSYHTETVTSLRWPHLNVQCFKEGNNRRERRVTHQENGRIVSNQTAVRGGMGLSDASEIATVLRRIRCLSDSDPRYRT</sequence>
<comment type="caution">
    <text evidence="1">The sequence shown here is derived from an EMBL/GenBank/DDBJ whole genome shotgun (WGS) entry which is preliminary data.</text>
</comment>
<evidence type="ECO:0000313" key="2">
    <source>
        <dbReference type="Proteomes" id="UP000193642"/>
    </source>
</evidence>
<dbReference type="AlphaFoldDB" id="A0A1Y2BN51"/>
<keyword evidence="2" id="KW-1185">Reference proteome</keyword>
<name>A0A1Y2BN51_9FUNG</name>